<proteinExistence type="predicted"/>
<accession>A0ACC2G8C8</accession>
<reference evidence="1" key="1">
    <citation type="submission" date="2021-05" db="EMBL/GenBank/DDBJ databases">
        <authorList>
            <person name="Pan Q."/>
            <person name="Jouanno E."/>
            <person name="Zahm M."/>
            <person name="Klopp C."/>
            <person name="Cabau C."/>
            <person name="Louis A."/>
            <person name="Berthelot C."/>
            <person name="Parey E."/>
            <person name="Roest Crollius H."/>
            <person name="Montfort J."/>
            <person name="Robinson-Rechavi M."/>
            <person name="Bouchez O."/>
            <person name="Lampietro C."/>
            <person name="Lopez Roques C."/>
            <person name="Donnadieu C."/>
            <person name="Postlethwait J."/>
            <person name="Bobe J."/>
            <person name="Dillon D."/>
            <person name="Chandos A."/>
            <person name="von Hippel F."/>
            <person name="Guiguen Y."/>
        </authorList>
    </citation>
    <scope>NUCLEOTIDE SEQUENCE</scope>
    <source>
        <strain evidence="1">YG-Jan2019</strain>
    </source>
</reference>
<keyword evidence="2" id="KW-1185">Reference proteome</keyword>
<protein>
    <submittedName>
        <fullName evidence="1">Uncharacterized protein</fullName>
    </submittedName>
</protein>
<dbReference type="Proteomes" id="UP001157502">
    <property type="component" value="Chromosome 16"/>
</dbReference>
<organism evidence="1 2">
    <name type="scientific">Dallia pectoralis</name>
    <name type="common">Alaska blackfish</name>
    <dbReference type="NCBI Taxonomy" id="75939"/>
    <lineage>
        <taxon>Eukaryota</taxon>
        <taxon>Metazoa</taxon>
        <taxon>Chordata</taxon>
        <taxon>Craniata</taxon>
        <taxon>Vertebrata</taxon>
        <taxon>Euteleostomi</taxon>
        <taxon>Actinopterygii</taxon>
        <taxon>Neopterygii</taxon>
        <taxon>Teleostei</taxon>
        <taxon>Protacanthopterygii</taxon>
        <taxon>Esociformes</taxon>
        <taxon>Umbridae</taxon>
        <taxon>Dallia</taxon>
    </lineage>
</organism>
<dbReference type="EMBL" id="CM055743">
    <property type="protein sequence ID" value="KAJ7999750.1"/>
    <property type="molecule type" value="Genomic_DNA"/>
</dbReference>
<comment type="caution">
    <text evidence="1">The sequence shown here is derived from an EMBL/GenBank/DDBJ whole genome shotgun (WGS) entry which is preliminary data.</text>
</comment>
<sequence>MSDMATGRLFFYIFLFYYFQHIKAEVQKPVITVSHIEKDFLIICQIPGPAGSDTTCNMYGGDQSQILLKTVPRQKKKSTKSNSWFCQFTVTEDVLIRRLQSVRSQEVRCDYRVSSGSNSLSPRSDGYDMTVFLDQLGDLMISDPTTKQTSSTAGSTVSSHLDPKPPGRPTTSLTSPLTSTATTSGLTASSTLTSVSIKSQTPGLSSSLIPSTAKNPTTAGLTVSPYLDHTTPDRPTTSLTSPLTSTATTSGLTVSSTLTSVSLKSQTEVKTYSQRSPAQQDEHNQHLVKGDMRTGGLVDSEDDGIYSVVVYINVQ</sequence>
<name>A0ACC2G8C8_DALPE</name>
<evidence type="ECO:0000313" key="2">
    <source>
        <dbReference type="Proteomes" id="UP001157502"/>
    </source>
</evidence>
<gene>
    <name evidence="1" type="ORF">DPEC_G00197650</name>
</gene>
<evidence type="ECO:0000313" key="1">
    <source>
        <dbReference type="EMBL" id="KAJ7999750.1"/>
    </source>
</evidence>